<reference evidence="9" key="1">
    <citation type="journal article" date="2014" name="Int. J. Syst. Evol. Microbiol.">
        <title>Complete genome sequence of Corynebacterium casei LMG S-19264T (=DSM 44701T), isolated from a smear-ripened cheese.</title>
        <authorList>
            <consortium name="US DOE Joint Genome Institute (JGI-PGF)"/>
            <person name="Walter F."/>
            <person name="Albersmeier A."/>
            <person name="Kalinowski J."/>
            <person name="Ruckert C."/>
        </authorList>
    </citation>
    <scope>NUCLEOTIDE SEQUENCE</scope>
    <source>
        <strain evidence="9">CGMCC 1.15367</strain>
    </source>
</reference>
<dbReference type="GO" id="GO:0042781">
    <property type="term" value="F:3'-tRNA processing endoribonuclease activity"/>
    <property type="evidence" value="ECO:0007669"/>
    <property type="project" value="TreeGrafter"/>
</dbReference>
<evidence type="ECO:0000256" key="6">
    <source>
        <dbReference type="ARBA" id="ARBA00022884"/>
    </source>
</evidence>
<evidence type="ECO:0000256" key="2">
    <source>
        <dbReference type="ARBA" id="ARBA00022694"/>
    </source>
</evidence>
<organism evidence="9 10">
    <name type="scientific">Aureimonas endophytica</name>
    <dbReference type="NCBI Taxonomy" id="2027858"/>
    <lineage>
        <taxon>Bacteria</taxon>
        <taxon>Pseudomonadati</taxon>
        <taxon>Pseudomonadota</taxon>
        <taxon>Alphaproteobacteria</taxon>
        <taxon>Hyphomicrobiales</taxon>
        <taxon>Aurantimonadaceae</taxon>
        <taxon>Aureimonas</taxon>
    </lineage>
</organism>
<accession>A0A917E3A4</accession>
<evidence type="ECO:0000313" key="9">
    <source>
        <dbReference type="EMBL" id="GGD96791.1"/>
    </source>
</evidence>
<dbReference type="EC" id="3.1.26.5" evidence="7"/>
<dbReference type="SUPFAM" id="SSF54211">
    <property type="entry name" value="Ribosomal protein S5 domain 2-like"/>
    <property type="match status" value="1"/>
</dbReference>
<dbReference type="InterPro" id="IPR020568">
    <property type="entry name" value="Ribosomal_Su5_D2-typ_SF"/>
</dbReference>
<keyword evidence="2" id="KW-0819">tRNA processing</keyword>
<dbReference type="PANTHER" id="PTHR33992">
    <property type="entry name" value="RIBONUCLEASE P PROTEIN COMPONENT"/>
    <property type="match status" value="1"/>
</dbReference>
<dbReference type="Proteomes" id="UP000644699">
    <property type="component" value="Unassembled WGS sequence"/>
</dbReference>
<dbReference type="Pfam" id="PF00825">
    <property type="entry name" value="Ribonuclease_P"/>
    <property type="match status" value="1"/>
</dbReference>
<evidence type="ECO:0000256" key="3">
    <source>
        <dbReference type="ARBA" id="ARBA00022722"/>
    </source>
</evidence>
<proteinExistence type="predicted"/>
<dbReference type="PANTHER" id="PTHR33992:SF1">
    <property type="entry name" value="RIBONUCLEASE P PROTEIN COMPONENT"/>
    <property type="match status" value="1"/>
</dbReference>
<dbReference type="Gene3D" id="3.30.230.10">
    <property type="match status" value="1"/>
</dbReference>
<evidence type="ECO:0000313" key="10">
    <source>
        <dbReference type="Proteomes" id="UP000644699"/>
    </source>
</evidence>
<dbReference type="NCBIfam" id="TIGR00188">
    <property type="entry name" value="rnpA"/>
    <property type="match status" value="1"/>
</dbReference>
<dbReference type="GO" id="GO:0030677">
    <property type="term" value="C:ribonuclease P complex"/>
    <property type="evidence" value="ECO:0007669"/>
    <property type="project" value="TreeGrafter"/>
</dbReference>
<keyword evidence="10" id="KW-1185">Reference proteome</keyword>
<keyword evidence="6" id="KW-0694">RNA-binding</keyword>
<evidence type="ECO:0000256" key="4">
    <source>
        <dbReference type="ARBA" id="ARBA00022759"/>
    </source>
</evidence>
<dbReference type="GO" id="GO:0004526">
    <property type="term" value="F:ribonuclease P activity"/>
    <property type="evidence" value="ECO:0007669"/>
    <property type="project" value="UniProtKB-UniRule"/>
</dbReference>
<dbReference type="InterPro" id="IPR020539">
    <property type="entry name" value="RNase_P_CS"/>
</dbReference>
<dbReference type="GO" id="GO:0000049">
    <property type="term" value="F:tRNA binding"/>
    <property type="evidence" value="ECO:0007669"/>
    <property type="project" value="InterPro"/>
</dbReference>
<comment type="function">
    <text evidence="1">RNaseP catalyzes the removal of the 5'-leader sequence from pre-tRNA to produce the mature 5'-terminus. It can also cleave other RNA substrates such as 4.5S RNA. The protein component plays an auxiliary but essential role in vivo by binding to the 5'-leader sequence and broadening the substrate specificity of the ribozyme.</text>
</comment>
<sequence length="116" mass="12946">MNGPFFFIETRDRRDGGEPRLGLTVTKKVGNAVLRNRIRRRLREAVRTVCAREMAAGYDYVIVARREVADLPFERLTDELSRRLAKGGASREGARPPERRAGPQTEHAEPAGSAGN</sequence>
<feature type="compositionally biased region" description="Basic and acidic residues" evidence="8">
    <location>
        <begin position="92"/>
        <end position="109"/>
    </location>
</feature>
<keyword evidence="3" id="KW-0540">Nuclease</keyword>
<evidence type="ECO:0000256" key="1">
    <source>
        <dbReference type="ARBA" id="ARBA00002663"/>
    </source>
</evidence>
<dbReference type="PROSITE" id="PS00648">
    <property type="entry name" value="RIBONUCLEASE_P"/>
    <property type="match status" value="1"/>
</dbReference>
<comment type="caution">
    <text evidence="9">The sequence shown here is derived from an EMBL/GenBank/DDBJ whole genome shotgun (WGS) entry which is preliminary data.</text>
</comment>
<dbReference type="AlphaFoldDB" id="A0A917E3A4"/>
<gene>
    <name evidence="9" type="ORF">GCM10011390_14440</name>
</gene>
<evidence type="ECO:0000256" key="7">
    <source>
        <dbReference type="NCBIfam" id="TIGR00188"/>
    </source>
</evidence>
<evidence type="ECO:0000256" key="8">
    <source>
        <dbReference type="SAM" id="MobiDB-lite"/>
    </source>
</evidence>
<name>A0A917E3A4_9HYPH</name>
<dbReference type="InterPro" id="IPR014721">
    <property type="entry name" value="Ribsml_uS5_D2-typ_fold_subgr"/>
</dbReference>
<keyword evidence="5" id="KW-0378">Hydrolase</keyword>
<dbReference type="EMBL" id="BMIQ01000002">
    <property type="protein sequence ID" value="GGD96791.1"/>
    <property type="molecule type" value="Genomic_DNA"/>
</dbReference>
<evidence type="ECO:0000256" key="5">
    <source>
        <dbReference type="ARBA" id="ARBA00022801"/>
    </source>
</evidence>
<reference evidence="9" key="2">
    <citation type="submission" date="2020-09" db="EMBL/GenBank/DDBJ databases">
        <authorList>
            <person name="Sun Q."/>
            <person name="Zhou Y."/>
        </authorList>
    </citation>
    <scope>NUCLEOTIDE SEQUENCE</scope>
    <source>
        <strain evidence="9">CGMCC 1.15367</strain>
    </source>
</reference>
<feature type="region of interest" description="Disordered" evidence="8">
    <location>
        <begin position="82"/>
        <end position="116"/>
    </location>
</feature>
<dbReference type="InterPro" id="IPR000100">
    <property type="entry name" value="RNase_P"/>
</dbReference>
<keyword evidence="4" id="KW-0255">Endonuclease</keyword>
<protein>
    <recommendedName>
        <fullName evidence="7">Ribonuclease P protein component</fullName>
        <ecNumber evidence="7">3.1.26.5</ecNumber>
    </recommendedName>
</protein>